<evidence type="ECO:0000313" key="1">
    <source>
        <dbReference type="EMBL" id="SOE80558.1"/>
    </source>
</evidence>
<comment type="caution">
    <text evidence="1">The sequence shown here is derived from an EMBL/GenBank/DDBJ whole genome shotgun (WGS) entry which is preliminary data.</text>
</comment>
<sequence length="57" mass="5847">MTICTSSSIRTMTVGSGFAPDLLTPSMLLTGARGLVNSLSAIAHTAGGEFRPALKTH</sequence>
<proteinExistence type="predicted"/>
<accession>A0A7Z7I780</accession>
<name>A0A7Z7I780_9BURK</name>
<evidence type="ECO:0000313" key="2">
    <source>
        <dbReference type="Proteomes" id="UP000219522"/>
    </source>
</evidence>
<dbReference type="EMBL" id="OCSU01000002">
    <property type="protein sequence ID" value="SOE80558.1"/>
    <property type="molecule type" value="Genomic_DNA"/>
</dbReference>
<dbReference type="Proteomes" id="UP000219522">
    <property type="component" value="Unassembled WGS sequence"/>
</dbReference>
<keyword evidence="2" id="KW-1185">Reference proteome</keyword>
<organism evidence="1 2">
    <name type="scientific">Caballeronia arationis</name>
    <dbReference type="NCBI Taxonomy" id="1777142"/>
    <lineage>
        <taxon>Bacteria</taxon>
        <taxon>Pseudomonadati</taxon>
        <taxon>Pseudomonadota</taxon>
        <taxon>Betaproteobacteria</taxon>
        <taxon>Burkholderiales</taxon>
        <taxon>Burkholderiaceae</taxon>
        <taxon>Caballeronia</taxon>
    </lineage>
</organism>
<gene>
    <name evidence="1" type="ORF">SAMN05446927_3786</name>
</gene>
<protein>
    <submittedName>
        <fullName evidence="1">Uncharacterized protein</fullName>
    </submittedName>
</protein>
<dbReference type="AlphaFoldDB" id="A0A7Z7I780"/>
<reference evidence="1 2" key="1">
    <citation type="submission" date="2017-09" db="EMBL/GenBank/DDBJ databases">
        <authorList>
            <person name="Varghese N."/>
            <person name="Submissions S."/>
        </authorList>
    </citation>
    <scope>NUCLEOTIDE SEQUENCE [LARGE SCALE GENOMIC DNA]</scope>
    <source>
        <strain evidence="1 2">OK806</strain>
    </source>
</reference>